<feature type="compositionally biased region" description="Basic and acidic residues" evidence="1">
    <location>
        <begin position="49"/>
        <end position="84"/>
    </location>
</feature>
<keyword evidence="2" id="KW-0732">Signal</keyword>
<dbReference type="RefSeq" id="WP_148939213.1">
    <property type="nucleotide sequence ID" value="NZ_VTEI01000003.1"/>
</dbReference>
<proteinExistence type="predicted"/>
<gene>
    <name evidence="3" type="ORF">FZC78_08175</name>
</gene>
<evidence type="ECO:0000313" key="3">
    <source>
        <dbReference type="EMBL" id="TYS17817.1"/>
    </source>
</evidence>
<dbReference type="EMBL" id="VTEI01000003">
    <property type="protein sequence ID" value="TYS17817.1"/>
    <property type="molecule type" value="Genomic_DNA"/>
</dbReference>
<dbReference type="Proteomes" id="UP000322267">
    <property type="component" value="Unassembled WGS sequence"/>
</dbReference>
<reference evidence="3 4" key="1">
    <citation type="submission" date="2019-08" db="EMBL/GenBank/DDBJ databases">
        <title>Bacillus genomes from the desert of Cuatro Cienegas, Coahuila.</title>
        <authorList>
            <person name="Olmedo-Alvarez G."/>
        </authorList>
    </citation>
    <scope>NUCLEOTIDE SEQUENCE [LARGE SCALE GENOMIC DNA]</scope>
    <source>
        <strain evidence="3 4">CH34_1T</strain>
    </source>
</reference>
<sequence>MKKKFSAIVFMLLFFIAAGAFHYQGTQSTANASLDQSGQSSETEIESTEENKKDNTPQQKDTDNHSTDEKKPSTGTEETKDKQSDSGSTNEDEENTDTPTNTSENDVSPTDSAKQNESIILHGSEYTNIMDLEKFQELAAIAKKHGGILYALENTDLFVIMKDDTLLFSMSTGTASVPKENVGILLDFFADSEYQGLIENIKLVHETGAEVSVSFSETRGYSISQKNSIIHVTWG</sequence>
<feature type="compositionally biased region" description="Polar residues" evidence="1">
    <location>
        <begin position="107"/>
        <end position="116"/>
    </location>
</feature>
<dbReference type="OrthoDB" id="2963116at2"/>
<feature type="chain" id="PRO_5038359038" evidence="2">
    <location>
        <begin position="23"/>
        <end position="235"/>
    </location>
</feature>
<evidence type="ECO:0000313" key="4">
    <source>
        <dbReference type="Proteomes" id="UP000322267"/>
    </source>
</evidence>
<feature type="compositionally biased region" description="Low complexity" evidence="1">
    <location>
        <begin position="97"/>
        <end position="106"/>
    </location>
</feature>
<protein>
    <submittedName>
        <fullName evidence="3">Uncharacterized protein</fullName>
    </submittedName>
</protein>
<evidence type="ECO:0000256" key="2">
    <source>
        <dbReference type="SAM" id="SignalP"/>
    </source>
</evidence>
<name>A0A5D4NUC6_9BACI</name>
<accession>A0A5D4NUC6</accession>
<evidence type="ECO:0000256" key="1">
    <source>
        <dbReference type="SAM" id="MobiDB-lite"/>
    </source>
</evidence>
<comment type="caution">
    <text evidence="3">The sequence shown here is derived from an EMBL/GenBank/DDBJ whole genome shotgun (WGS) entry which is preliminary data.</text>
</comment>
<feature type="signal peptide" evidence="2">
    <location>
        <begin position="1"/>
        <end position="22"/>
    </location>
</feature>
<dbReference type="AlphaFoldDB" id="A0A5D4NUC6"/>
<organism evidence="3 4">
    <name type="scientific">Rossellomorea vietnamensis</name>
    <dbReference type="NCBI Taxonomy" id="218284"/>
    <lineage>
        <taxon>Bacteria</taxon>
        <taxon>Bacillati</taxon>
        <taxon>Bacillota</taxon>
        <taxon>Bacilli</taxon>
        <taxon>Bacillales</taxon>
        <taxon>Bacillaceae</taxon>
        <taxon>Rossellomorea</taxon>
    </lineage>
</organism>
<feature type="region of interest" description="Disordered" evidence="1">
    <location>
        <begin position="31"/>
        <end position="116"/>
    </location>
</feature>